<sequence>MANLTAPASKDLKQLCMEAYALASYLVKNNPTDEKAAGLLGSTVVEIKQMQELVKQKTDEVTT</sequence>
<dbReference type="Proteomes" id="UP000474777">
    <property type="component" value="Unassembled WGS sequence"/>
</dbReference>
<evidence type="ECO:0000313" key="1">
    <source>
        <dbReference type="EMBL" id="NEM96158.1"/>
    </source>
</evidence>
<reference evidence="1 2" key="1">
    <citation type="submission" date="2020-02" db="EMBL/GenBank/DDBJ databases">
        <authorList>
            <person name="Kim M.K."/>
        </authorList>
    </citation>
    <scope>NUCLEOTIDE SEQUENCE [LARGE SCALE GENOMIC DNA]</scope>
    <source>
        <strain evidence="1 2">BT327</strain>
    </source>
</reference>
<protein>
    <submittedName>
        <fullName evidence="1">Uncharacterized protein</fullName>
    </submittedName>
</protein>
<proteinExistence type="predicted"/>
<comment type="caution">
    <text evidence="1">The sequence shown here is derived from an EMBL/GenBank/DDBJ whole genome shotgun (WGS) entry which is preliminary data.</text>
</comment>
<keyword evidence="2" id="KW-1185">Reference proteome</keyword>
<dbReference type="EMBL" id="JAAGWD010000001">
    <property type="protein sequence ID" value="NEM96158.1"/>
    <property type="molecule type" value="Genomic_DNA"/>
</dbReference>
<dbReference type="RefSeq" id="WP_163910902.1">
    <property type="nucleotide sequence ID" value="NZ_JAAGWD010000001.1"/>
</dbReference>
<organism evidence="1 2">
    <name type="scientific">Pontibacter burrus</name>
    <dbReference type="NCBI Taxonomy" id="2704466"/>
    <lineage>
        <taxon>Bacteria</taxon>
        <taxon>Pseudomonadati</taxon>
        <taxon>Bacteroidota</taxon>
        <taxon>Cytophagia</taxon>
        <taxon>Cytophagales</taxon>
        <taxon>Hymenobacteraceae</taxon>
        <taxon>Pontibacter</taxon>
    </lineage>
</organism>
<evidence type="ECO:0000313" key="2">
    <source>
        <dbReference type="Proteomes" id="UP000474777"/>
    </source>
</evidence>
<dbReference type="AlphaFoldDB" id="A0A6B3LQ88"/>
<gene>
    <name evidence="1" type="ORF">GXP69_00500</name>
</gene>
<name>A0A6B3LQ88_9BACT</name>
<accession>A0A6B3LQ88</accession>